<dbReference type="GeneID" id="15806541"/>
<feature type="compositionally biased region" description="Polar residues" evidence="1">
    <location>
        <begin position="29"/>
        <end position="46"/>
    </location>
</feature>
<name>L1LEL3_THEEQ</name>
<dbReference type="KEGG" id="beq:BEWA_036540"/>
<accession>L1LEL3</accession>
<proteinExistence type="predicted"/>
<reference evidence="2 3" key="1">
    <citation type="journal article" date="2012" name="BMC Genomics">
        <title>Comparative genomic analysis and phylogenetic position of Theileria equi.</title>
        <authorList>
            <person name="Kappmeyer L.S."/>
            <person name="Thiagarajan M."/>
            <person name="Herndon D.R."/>
            <person name="Ramsay J.D."/>
            <person name="Caler E."/>
            <person name="Djikeng A."/>
            <person name="Gillespie J.J."/>
            <person name="Lau A.O."/>
            <person name="Roalson E.H."/>
            <person name="Silva J.C."/>
            <person name="Silva M.G."/>
            <person name="Suarez C.E."/>
            <person name="Ueti M.W."/>
            <person name="Nene V.M."/>
            <person name="Mealey R.H."/>
            <person name="Knowles D.P."/>
            <person name="Brayton K.A."/>
        </authorList>
    </citation>
    <scope>NUCLEOTIDE SEQUENCE [LARGE SCALE GENOMIC DNA]</scope>
    <source>
        <strain evidence="2 3">WA</strain>
    </source>
</reference>
<dbReference type="RefSeq" id="XP_004833070.1">
    <property type="nucleotide sequence ID" value="XM_004833013.1"/>
</dbReference>
<dbReference type="VEuPathDB" id="PiroplasmaDB:BEWA_036540"/>
<keyword evidence="3" id="KW-1185">Reference proteome</keyword>
<dbReference type="eggNOG" id="ENOG502QXPU">
    <property type="taxonomic scope" value="Eukaryota"/>
</dbReference>
<gene>
    <name evidence="2" type="ORF">BEWA_036540</name>
</gene>
<evidence type="ECO:0000313" key="2">
    <source>
        <dbReference type="EMBL" id="EKX73618.1"/>
    </source>
</evidence>
<organism evidence="2 3">
    <name type="scientific">Theileria equi strain WA</name>
    <dbReference type="NCBI Taxonomy" id="1537102"/>
    <lineage>
        <taxon>Eukaryota</taxon>
        <taxon>Sar</taxon>
        <taxon>Alveolata</taxon>
        <taxon>Apicomplexa</taxon>
        <taxon>Aconoidasida</taxon>
        <taxon>Piroplasmida</taxon>
        <taxon>Theileriidae</taxon>
        <taxon>Theileria</taxon>
    </lineage>
</organism>
<feature type="region of interest" description="Disordered" evidence="1">
    <location>
        <begin position="1"/>
        <end position="49"/>
    </location>
</feature>
<protein>
    <submittedName>
        <fullName evidence="2">Uncharacterized protein</fullName>
    </submittedName>
</protein>
<dbReference type="OrthoDB" id="362001at2759"/>
<evidence type="ECO:0000256" key="1">
    <source>
        <dbReference type="SAM" id="MobiDB-lite"/>
    </source>
</evidence>
<sequence>MDVDKSSDLFGGSNDAEKSSDLFGGSNMGSGTSSDLFGEPTTSTDKSAAWQYHQPSVACRSSSSSFSADTVQSALHTNSPSLAAVDPRMGDPEYESSVELARKLQDEFDRCARADADAESVRRPDESYTECLLPDVPQGAQFDQSDVDLQRAIAKSLIDM</sequence>
<dbReference type="EMBL" id="ACOU01000002">
    <property type="protein sequence ID" value="EKX73618.1"/>
    <property type="molecule type" value="Genomic_DNA"/>
</dbReference>
<evidence type="ECO:0000313" key="3">
    <source>
        <dbReference type="Proteomes" id="UP000031512"/>
    </source>
</evidence>
<comment type="caution">
    <text evidence="2">The sequence shown here is derived from an EMBL/GenBank/DDBJ whole genome shotgun (WGS) entry which is preliminary data.</text>
</comment>
<dbReference type="Proteomes" id="UP000031512">
    <property type="component" value="Unassembled WGS sequence"/>
</dbReference>
<dbReference type="AlphaFoldDB" id="L1LEL3"/>